<evidence type="ECO:0000256" key="7">
    <source>
        <dbReference type="ARBA" id="ARBA00022679"/>
    </source>
</evidence>
<comment type="catalytic activity">
    <reaction evidence="1">
        <text>ATP + protein L-histidine = ADP + protein N-phospho-L-histidine.</text>
        <dbReference type="EC" id="2.7.13.3"/>
    </reaction>
</comment>
<sequence length="534" mass="61424">MNREAIFLKRLLAVIAGSGIVLGLVLISSSNYLLFHTLAEGFSIVIAYAMFLIVWNSRKFLPNQYLQYLGLAYLFIASLDVLHTLSYKGMRIFADESANLPTQLWIAARYLESVSLLLAPLWVKRKFNLPLVVGGYTGVFVLLVVAIFSGNFPDCFVDNVGLTSFKILSENLIVLLLAASMVGLWRQRDAFDSTLLTMLMGAILLTIGAEIAFMFYVSVYGLSNLVGHLLKILSFYLIYRAIIKIGLEDPYRLLFRELQQQQTALRHEQIHLERHVQERTAELSRLNQELQQEIAKHHVTEKALQQSEERYRLLAENIEEVFWLMQPTPVERVLYVNPAYQTIWKRSPEELYRNPRLWIEDIHEEDRDQVQQTFIKFLQGENDYQVEYRLRRPDGSIRWIFDQGFPVRDDAGTLVYVAGIAQDMTERKQIEQELRMKDDAIASAISGIAFGDLDGRLTYVNRSFLEMWGYDDPQEVVGRFSVEFWQMEARAQGVIAALQRRENWLGELVAKRKDGSVFAVQLAASMVVNAEDRP</sequence>
<dbReference type="InterPro" id="IPR052162">
    <property type="entry name" value="Sensor_kinase/Photoreceptor"/>
</dbReference>
<dbReference type="GO" id="GO:0000166">
    <property type="term" value="F:nucleotide binding"/>
    <property type="evidence" value="ECO:0007669"/>
    <property type="project" value="UniProtKB-KW"/>
</dbReference>
<evidence type="ECO:0000256" key="14">
    <source>
        <dbReference type="SAM" id="Phobius"/>
    </source>
</evidence>
<keyword evidence="9" id="KW-0677">Repeat</keyword>
<evidence type="ECO:0000256" key="8">
    <source>
        <dbReference type="ARBA" id="ARBA00022692"/>
    </source>
</evidence>
<evidence type="ECO:0000256" key="9">
    <source>
        <dbReference type="ARBA" id="ARBA00022737"/>
    </source>
</evidence>
<comment type="caution">
    <text evidence="17">The sequence shown here is derived from an EMBL/GenBank/DDBJ whole genome shotgun (WGS) entry which is preliminary data.</text>
</comment>
<comment type="subcellular location">
    <subcellularLocation>
        <location evidence="2">Cell inner membrane</location>
        <topology evidence="2">Multi-pass membrane protein</topology>
    </subcellularLocation>
</comment>
<dbReference type="FunFam" id="2.10.70.100:FF:000001">
    <property type="entry name" value="Sensory transduction histidine kinase"/>
    <property type="match status" value="1"/>
</dbReference>
<name>A0A9D5JTV4_9BACT</name>
<dbReference type="PANTHER" id="PTHR43304">
    <property type="entry name" value="PHYTOCHROME-LIKE PROTEIN CPH1"/>
    <property type="match status" value="1"/>
</dbReference>
<evidence type="ECO:0000259" key="16">
    <source>
        <dbReference type="PROSITE" id="PS50113"/>
    </source>
</evidence>
<dbReference type="Pfam" id="PF13426">
    <property type="entry name" value="PAS_9"/>
    <property type="match status" value="1"/>
</dbReference>
<organism evidence="17 18">
    <name type="scientific">candidate division KSB3 bacterium</name>
    <dbReference type="NCBI Taxonomy" id="2044937"/>
    <lineage>
        <taxon>Bacteria</taxon>
        <taxon>candidate division KSB3</taxon>
    </lineage>
</organism>
<feature type="transmembrane region" description="Helical" evidence="14">
    <location>
        <begin position="197"/>
        <end position="219"/>
    </location>
</feature>
<dbReference type="SMART" id="SM00091">
    <property type="entry name" value="PAS"/>
    <property type="match status" value="2"/>
</dbReference>
<keyword evidence="11" id="KW-0418">Kinase</keyword>
<dbReference type="InterPro" id="IPR033425">
    <property type="entry name" value="MASE3"/>
</dbReference>
<feature type="domain" description="PAS" evidence="15">
    <location>
        <begin position="307"/>
        <end position="381"/>
    </location>
</feature>
<dbReference type="InterPro" id="IPR001610">
    <property type="entry name" value="PAC"/>
</dbReference>
<dbReference type="Pfam" id="PF08447">
    <property type="entry name" value="PAS_3"/>
    <property type="match status" value="1"/>
</dbReference>
<dbReference type="InterPro" id="IPR000014">
    <property type="entry name" value="PAS"/>
</dbReference>
<dbReference type="EC" id="2.7.13.3" evidence="3"/>
<dbReference type="AlphaFoldDB" id="A0A9D5JTV4"/>
<dbReference type="InterPro" id="IPR013655">
    <property type="entry name" value="PAS_fold_3"/>
</dbReference>
<feature type="transmembrane region" description="Helical" evidence="14">
    <location>
        <begin position="65"/>
        <end position="84"/>
    </location>
</feature>
<dbReference type="GO" id="GO:0005886">
    <property type="term" value="C:plasma membrane"/>
    <property type="evidence" value="ECO:0007669"/>
    <property type="project" value="UniProtKB-SubCell"/>
</dbReference>
<feature type="transmembrane region" description="Helical" evidence="14">
    <location>
        <begin position="104"/>
        <end position="122"/>
    </location>
</feature>
<evidence type="ECO:0000256" key="1">
    <source>
        <dbReference type="ARBA" id="ARBA00000085"/>
    </source>
</evidence>
<dbReference type="InterPro" id="IPR000700">
    <property type="entry name" value="PAS-assoc_C"/>
</dbReference>
<dbReference type="InterPro" id="IPR035965">
    <property type="entry name" value="PAS-like_dom_sf"/>
</dbReference>
<dbReference type="Proteomes" id="UP000649604">
    <property type="component" value="Unassembled WGS sequence"/>
</dbReference>
<dbReference type="SUPFAM" id="SSF55785">
    <property type="entry name" value="PYP-like sensor domain (PAS domain)"/>
    <property type="match status" value="2"/>
</dbReference>
<keyword evidence="4" id="KW-1003">Cell membrane</keyword>
<dbReference type="PROSITE" id="PS50112">
    <property type="entry name" value="PAS"/>
    <property type="match status" value="1"/>
</dbReference>
<dbReference type="Gene3D" id="3.30.450.20">
    <property type="entry name" value="PAS domain"/>
    <property type="match status" value="2"/>
</dbReference>
<dbReference type="EMBL" id="WJJP01000099">
    <property type="protein sequence ID" value="MBD3323576.1"/>
    <property type="molecule type" value="Genomic_DNA"/>
</dbReference>
<evidence type="ECO:0000259" key="15">
    <source>
        <dbReference type="PROSITE" id="PS50112"/>
    </source>
</evidence>
<keyword evidence="5" id="KW-0997">Cell inner membrane</keyword>
<evidence type="ECO:0000256" key="10">
    <source>
        <dbReference type="ARBA" id="ARBA00022741"/>
    </source>
</evidence>
<reference evidence="17" key="1">
    <citation type="submission" date="2019-11" db="EMBL/GenBank/DDBJ databases">
        <title>Microbial mats filling the niche in hypersaline microbial mats.</title>
        <authorList>
            <person name="Wong H.L."/>
            <person name="Macleod F.I."/>
            <person name="White R.A. III"/>
            <person name="Burns B.P."/>
        </authorList>
    </citation>
    <scope>NUCLEOTIDE SEQUENCE</scope>
    <source>
        <strain evidence="17">Rbin_158</strain>
    </source>
</reference>
<keyword evidence="8 14" id="KW-0812">Transmembrane</keyword>
<feature type="transmembrane region" description="Helical" evidence="14">
    <location>
        <begin position="168"/>
        <end position="185"/>
    </location>
</feature>
<keyword evidence="7" id="KW-0808">Transferase</keyword>
<feature type="transmembrane region" description="Helical" evidence="14">
    <location>
        <begin position="33"/>
        <end position="53"/>
    </location>
</feature>
<dbReference type="PROSITE" id="PS50113">
    <property type="entry name" value="PAC"/>
    <property type="match status" value="1"/>
</dbReference>
<evidence type="ECO:0000256" key="4">
    <source>
        <dbReference type="ARBA" id="ARBA00022475"/>
    </source>
</evidence>
<keyword evidence="6" id="KW-0597">Phosphoprotein</keyword>
<evidence type="ECO:0000313" key="17">
    <source>
        <dbReference type="EMBL" id="MBD3323576.1"/>
    </source>
</evidence>
<proteinExistence type="predicted"/>
<evidence type="ECO:0000256" key="2">
    <source>
        <dbReference type="ARBA" id="ARBA00004429"/>
    </source>
</evidence>
<evidence type="ECO:0000256" key="12">
    <source>
        <dbReference type="ARBA" id="ARBA00022989"/>
    </source>
</evidence>
<evidence type="ECO:0000256" key="13">
    <source>
        <dbReference type="ARBA" id="ARBA00023136"/>
    </source>
</evidence>
<dbReference type="NCBIfam" id="TIGR00229">
    <property type="entry name" value="sensory_box"/>
    <property type="match status" value="2"/>
</dbReference>
<dbReference type="PANTHER" id="PTHR43304:SF1">
    <property type="entry name" value="PAC DOMAIN-CONTAINING PROTEIN"/>
    <property type="match status" value="1"/>
</dbReference>
<feature type="non-terminal residue" evidence="17">
    <location>
        <position position="534"/>
    </location>
</feature>
<dbReference type="CDD" id="cd00130">
    <property type="entry name" value="PAS"/>
    <property type="match status" value="2"/>
</dbReference>
<accession>A0A9D5JTV4</accession>
<gene>
    <name evidence="17" type="ORF">GF339_03265</name>
</gene>
<feature type="domain" description="PAC" evidence="16">
    <location>
        <begin position="384"/>
        <end position="436"/>
    </location>
</feature>
<keyword evidence="12 14" id="KW-1133">Transmembrane helix</keyword>
<evidence type="ECO:0000313" key="18">
    <source>
        <dbReference type="Proteomes" id="UP000649604"/>
    </source>
</evidence>
<dbReference type="SMART" id="SM00086">
    <property type="entry name" value="PAC"/>
    <property type="match status" value="1"/>
</dbReference>
<keyword evidence="13 14" id="KW-0472">Membrane</keyword>
<feature type="transmembrane region" description="Helical" evidence="14">
    <location>
        <begin position="129"/>
        <end position="148"/>
    </location>
</feature>
<evidence type="ECO:0000256" key="3">
    <source>
        <dbReference type="ARBA" id="ARBA00012438"/>
    </source>
</evidence>
<evidence type="ECO:0000256" key="6">
    <source>
        <dbReference type="ARBA" id="ARBA00022553"/>
    </source>
</evidence>
<feature type="transmembrane region" description="Helical" evidence="14">
    <location>
        <begin position="7"/>
        <end position="27"/>
    </location>
</feature>
<dbReference type="GO" id="GO:0004673">
    <property type="term" value="F:protein histidine kinase activity"/>
    <property type="evidence" value="ECO:0007669"/>
    <property type="project" value="UniProtKB-EC"/>
</dbReference>
<dbReference type="Pfam" id="PF17159">
    <property type="entry name" value="MASE3"/>
    <property type="match status" value="1"/>
</dbReference>
<protein>
    <recommendedName>
        <fullName evidence="3">histidine kinase</fullName>
        <ecNumber evidence="3">2.7.13.3</ecNumber>
    </recommendedName>
</protein>
<keyword evidence="10" id="KW-0547">Nucleotide-binding</keyword>
<evidence type="ECO:0000256" key="11">
    <source>
        <dbReference type="ARBA" id="ARBA00022777"/>
    </source>
</evidence>
<evidence type="ECO:0000256" key="5">
    <source>
        <dbReference type="ARBA" id="ARBA00022519"/>
    </source>
</evidence>